<dbReference type="Pfam" id="PF18759">
    <property type="entry name" value="Plavaka"/>
    <property type="match status" value="1"/>
</dbReference>
<name>A0A165F2Y5_9APHY</name>
<dbReference type="AlphaFoldDB" id="A0A165F2Y5"/>
<evidence type="ECO:0000313" key="1">
    <source>
        <dbReference type="EMBL" id="KZT08265.1"/>
    </source>
</evidence>
<organism evidence="1 2">
    <name type="scientific">Laetiporus sulphureus 93-53</name>
    <dbReference type="NCBI Taxonomy" id="1314785"/>
    <lineage>
        <taxon>Eukaryota</taxon>
        <taxon>Fungi</taxon>
        <taxon>Dikarya</taxon>
        <taxon>Basidiomycota</taxon>
        <taxon>Agaricomycotina</taxon>
        <taxon>Agaricomycetes</taxon>
        <taxon>Polyporales</taxon>
        <taxon>Laetiporus</taxon>
    </lineage>
</organism>
<evidence type="ECO:0000313" key="2">
    <source>
        <dbReference type="Proteomes" id="UP000076871"/>
    </source>
</evidence>
<dbReference type="STRING" id="1314785.A0A165F2Y5"/>
<gene>
    <name evidence="1" type="ORF">LAESUDRAFT_649821</name>
</gene>
<dbReference type="EMBL" id="KV427616">
    <property type="protein sequence ID" value="KZT08265.1"/>
    <property type="molecule type" value="Genomic_DNA"/>
</dbReference>
<proteinExistence type="predicted"/>
<accession>A0A165F2Y5</accession>
<dbReference type="RefSeq" id="XP_040766005.1">
    <property type="nucleotide sequence ID" value="XM_040904200.1"/>
</dbReference>
<reference evidence="1 2" key="1">
    <citation type="journal article" date="2016" name="Mol. Biol. Evol.">
        <title>Comparative Genomics of Early-Diverging Mushroom-Forming Fungi Provides Insights into the Origins of Lignocellulose Decay Capabilities.</title>
        <authorList>
            <person name="Nagy L.G."/>
            <person name="Riley R."/>
            <person name="Tritt A."/>
            <person name="Adam C."/>
            <person name="Daum C."/>
            <person name="Floudas D."/>
            <person name="Sun H."/>
            <person name="Yadav J.S."/>
            <person name="Pangilinan J."/>
            <person name="Larsson K.H."/>
            <person name="Matsuura K."/>
            <person name="Barry K."/>
            <person name="Labutti K."/>
            <person name="Kuo R."/>
            <person name="Ohm R.A."/>
            <person name="Bhattacharya S.S."/>
            <person name="Shirouzu T."/>
            <person name="Yoshinaga Y."/>
            <person name="Martin F.M."/>
            <person name="Grigoriev I.V."/>
            <person name="Hibbett D.S."/>
        </authorList>
    </citation>
    <scope>NUCLEOTIDE SEQUENCE [LARGE SCALE GENOMIC DNA]</scope>
    <source>
        <strain evidence="1 2">93-53</strain>
    </source>
</reference>
<dbReference type="InParanoid" id="A0A165F2Y5"/>
<keyword evidence="2" id="KW-1185">Reference proteome</keyword>
<dbReference type="OrthoDB" id="3208495at2759"/>
<sequence length="454" mass="53113">MWGNTGSNLKSNKELNQLVHDVILADDFNPDDLHGFRALKELSRLDSTDSGDSFFSASAGWRKYSIKIPVPKEKVKLPEENAPTFEVGDIYMHRLVDIIREVCEDPDEKMYNWRPFKEFWQCPKDDSCTSRGSSVDQMPAETENVCIYSELYNSDAMLEEDAKIHARPCEPGDPDDVEPAVVPIMLWSDATRLANFDTASLWPIYAYFGFQSKYQHAQRHSRSSHHLAYIPKLPDDFQDWYEETYGEPASADVLRFCRRELYHVIWLLQLDPEFMHAYEHGILLCCRDGVLHRLFLRFFTYSADYPEKILLACIRYLAQCLCPHCLIKKADIPDMDSHMDMLRRAKFRADSYPVQYDIMKTRHWIFEKGYGPRSKHIANILDRYLLVPSRSAFSIHLSEFGFDFYPMFVVDLMHEFELGVWKAILTHLLQIFYAEGNNTIQRFNKRHVLTVLHC</sequence>
<dbReference type="Proteomes" id="UP000076871">
    <property type="component" value="Unassembled WGS sequence"/>
</dbReference>
<dbReference type="GeneID" id="63821230"/>
<dbReference type="InterPro" id="IPR041078">
    <property type="entry name" value="Plavaka"/>
</dbReference>
<protein>
    <submittedName>
        <fullName evidence="1">Uncharacterized protein</fullName>
    </submittedName>
</protein>